<dbReference type="EMBL" id="FMYT01000019">
    <property type="protein sequence ID" value="SDC94429.1"/>
    <property type="molecule type" value="Genomic_DNA"/>
</dbReference>
<evidence type="ECO:0000313" key="1">
    <source>
        <dbReference type="EMBL" id="SDC94429.1"/>
    </source>
</evidence>
<gene>
    <name evidence="1" type="ORF">SAMN04488597_11930</name>
</gene>
<sequence>MLNEKIIFLTILLILILAPLLQAEEFKNSEVFTEYIYSNYAEENFAEVYENFAAELKRILAEEKYVGFQEQNFEKYNLEYTEIKVGEAQPIDFSEIKKEFEYAMDFGSYYQLQVSYLIKFNRFGSREEQSEKTVYLRKINDDFQIFWDYHSAIDDEKAAEADDKDE</sequence>
<evidence type="ECO:0000313" key="2">
    <source>
        <dbReference type="Proteomes" id="UP000324896"/>
    </source>
</evidence>
<protein>
    <submittedName>
        <fullName evidence="1">Uncharacterized protein</fullName>
    </submittedName>
</protein>
<organism evidence="1 2">
    <name type="scientific">Halanaerobium congolense</name>
    <dbReference type="NCBI Taxonomy" id="54121"/>
    <lineage>
        <taxon>Bacteria</taxon>
        <taxon>Bacillati</taxon>
        <taxon>Bacillota</taxon>
        <taxon>Clostridia</taxon>
        <taxon>Halanaerobiales</taxon>
        <taxon>Halanaerobiaceae</taxon>
        <taxon>Halanaerobium</taxon>
    </lineage>
</organism>
<name>A0A1G6QQ12_9FIRM</name>
<dbReference type="AlphaFoldDB" id="A0A1G6QQ12"/>
<dbReference type="Proteomes" id="UP000324896">
    <property type="component" value="Unassembled WGS sequence"/>
</dbReference>
<reference evidence="1 2" key="1">
    <citation type="submission" date="2016-10" db="EMBL/GenBank/DDBJ databases">
        <authorList>
            <person name="Varghese N."/>
            <person name="Submissions S."/>
        </authorList>
    </citation>
    <scope>NUCLEOTIDE SEQUENCE [LARGE SCALE GENOMIC DNA]</scope>
    <source>
        <strain evidence="1 2">WG10</strain>
    </source>
</reference>
<accession>A0A1G6QQ12</accession>
<proteinExistence type="predicted"/>